<keyword evidence="4" id="KW-1185">Reference proteome</keyword>
<sequence>MGLQRPVEPFHRPYSPPEPPAPPRRPKRFAVLVAFGVLAVAAAAIFLVAPGQGREEATVRPTPSVGTRQSTMLSALPAPCGTVSKATVDRTVPMATRTESANSTLTTCTYSPTGTAFPWLRVEAHLYASGNTTTPVEDAGDYYDTRWAQARGAQLVRTIRLERHRGLGDEAYRWFRADEGRPSVVGQVTARTRNAVVTVTYGERAPGKAAQDAREGACIATVTAVAREVLAALNHF</sequence>
<organism evidence="3 4">
    <name type="scientific">Actinomadura soli</name>
    <dbReference type="NCBI Taxonomy" id="2508997"/>
    <lineage>
        <taxon>Bacteria</taxon>
        <taxon>Bacillati</taxon>
        <taxon>Actinomycetota</taxon>
        <taxon>Actinomycetes</taxon>
        <taxon>Streptosporangiales</taxon>
        <taxon>Thermomonosporaceae</taxon>
        <taxon>Actinomadura</taxon>
    </lineage>
</organism>
<evidence type="ECO:0000313" key="3">
    <source>
        <dbReference type="EMBL" id="TMR00159.1"/>
    </source>
</evidence>
<evidence type="ECO:0008006" key="5">
    <source>
        <dbReference type="Google" id="ProtNLM"/>
    </source>
</evidence>
<dbReference type="Proteomes" id="UP000309174">
    <property type="component" value="Unassembled WGS sequence"/>
</dbReference>
<dbReference type="EMBL" id="VCKW01000080">
    <property type="protein sequence ID" value="TMR00159.1"/>
    <property type="molecule type" value="Genomic_DNA"/>
</dbReference>
<evidence type="ECO:0000256" key="1">
    <source>
        <dbReference type="SAM" id="MobiDB-lite"/>
    </source>
</evidence>
<keyword evidence="2" id="KW-1133">Transmembrane helix</keyword>
<gene>
    <name evidence="3" type="ORF">ETD83_17345</name>
</gene>
<accession>A0A5C4JBC9</accession>
<keyword evidence="2" id="KW-0472">Membrane</keyword>
<keyword evidence="2" id="KW-0812">Transmembrane</keyword>
<proteinExistence type="predicted"/>
<protein>
    <recommendedName>
        <fullName evidence="5">DUF3558 domain-containing protein</fullName>
    </recommendedName>
</protein>
<dbReference type="AlphaFoldDB" id="A0A5C4JBC9"/>
<dbReference type="OrthoDB" id="3480616at2"/>
<feature type="region of interest" description="Disordered" evidence="1">
    <location>
        <begin position="1"/>
        <end position="23"/>
    </location>
</feature>
<name>A0A5C4JBC9_9ACTN</name>
<comment type="caution">
    <text evidence="3">The sequence shown here is derived from an EMBL/GenBank/DDBJ whole genome shotgun (WGS) entry which is preliminary data.</text>
</comment>
<feature type="transmembrane region" description="Helical" evidence="2">
    <location>
        <begin position="29"/>
        <end position="49"/>
    </location>
</feature>
<evidence type="ECO:0000256" key="2">
    <source>
        <dbReference type="SAM" id="Phobius"/>
    </source>
</evidence>
<evidence type="ECO:0000313" key="4">
    <source>
        <dbReference type="Proteomes" id="UP000309174"/>
    </source>
</evidence>
<dbReference type="RefSeq" id="WP_138646166.1">
    <property type="nucleotide sequence ID" value="NZ_VCKW01000080.1"/>
</dbReference>
<reference evidence="3 4" key="1">
    <citation type="submission" date="2019-05" db="EMBL/GenBank/DDBJ databases">
        <title>Draft genome sequence of Actinomadura sp. 14C53.</title>
        <authorList>
            <person name="Saricaoglu S."/>
            <person name="Isik K."/>
        </authorList>
    </citation>
    <scope>NUCLEOTIDE SEQUENCE [LARGE SCALE GENOMIC DNA]</scope>
    <source>
        <strain evidence="3 4">14C53</strain>
    </source>
</reference>
<feature type="compositionally biased region" description="Pro residues" evidence="1">
    <location>
        <begin position="14"/>
        <end position="23"/>
    </location>
</feature>